<reference evidence="1" key="1">
    <citation type="submission" date="2018-12" db="EMBL/GenBank/DDBJ databases">
        <title>Draft genome sequence of Flaovobacterium columnare ARS1 isolated from channel catfish in Alabama.</title>
        <authorList>
            <person name="Cai W."/>
            <person name="Arias C."/>
        </authorList>
    </citation>
    <scope>NUCLEOTIDE SEQUENCE [LARGE SCALE GENOMIC DNA]</scope>
    <source>
        <strain evidence="1">ARS1</strain>
    </source>
</reference>
<accession>A0A437UBT0</accession>
<evidence type="ECO:0000313" key="1">
    <source>
        <dbReference type="EMBL" id="RVU91061.1"/>
    </source>
</evidence>
<dbReference type="EMBL" id="RQSM01000003">
    <property type="protein sequence ID" value="RVU91061.1"/>
    <property type="molecule type" value="Genomic_DNA"/>
</dbReference>
<dbReference type="RefSeq" id="WP_127823438.1">
    <property type="nucleotide sequence ID" value="NZ_RQSM01000003.1"/>
</dbReference>
<proteinExistence type="predicted"/>
<protein>
    <submittedName>
        <fullName evidence="1">Uncharacterized protein</fullName>
    </submittedName>
</protein>
<name>A0A437UBT0_9FLAO</name>
<dbReference type="AlphaFoldDB" id="A0A437UBT0"/>
<dbReference type="Proteomes" id="UP000288951">
    <property type="component" value="Unassembled WGS sequence"/>
</dbReference>
<gene>
    <name evidence="1" type="ORF">EH230_09215</name>
</gene>
<organism evidence="1 2">
    <name type="scientific">Flavobacterium columnare</name>
    <dbReference type="NCBI Taxonomy" id="996"/>
    <lineage>
        <taxon>Bacteria</taxon>
        <taxon>Pseudomonadati</taxon>
        <taxon>Bacteroidota</taxon>
        <taxon>Flavobacteriia</taxon>
        <taxon>Flavobacteriales</taxon>
        <taxon>Flavobacteriaceae</taxon>
        <taxon>Flavobacterium</taxon>
    </lineage>
</organism>
<sequence length="143" mass="17074">MITLIPEEVNFKISTTDILVKYVERDVTEISIDVLTLKNFFQNLYTEYTIQFKDVAEVKCISLNFFEHNYDNYTIFKIDETKSDIDFWKEFGYSPDSGFYQIDNSEYLKERKYIYDPKSRLNLKHYLVIGNDSYIEVLASSYI</sequence>
<dbReference type="OrthoDB" id="5147465at2"/>
<comment type="caution">
    <text evidence="1">The sequence shown here is derived from an EMBL/GenBank/DDBJ whole genome shotgun (WGS) entry which is preliminary data.</text>
</comment>
<keyword evidence="2" id="KW-1185">Reference proteome</keyword>
<evidence type="ECO:0000313" key="2">
    <source>
        <dbReference type="Proteomes" id="UP000288951"/>
    </source>
</evidence>